<dbReference type="InterPro" id="IPR011049">
    <property type="entry name" value="Serralysin-like_metalloprot_C"/>
</dbReference>
<organism evidence="2 3">
    <name type="scientific">Saguinus oedipus</name>
    <name type="common">Cotton-top tamarin</name>
    <name type="synonym">Oedipomidas oedipus</name>
    <dbReference type="NCBI Taxonomy" id="9490"/>
    <lineage>
        <taxon>Eukaryota</taxon>
        <taxon>Metazoa</taxon>
        <taxon>Chordata</taxon>
        <taxon>Craniata</taxon>
        <taxon>Vertebrata</taxon>
        <taxon>Euteleostomi</taxon>
        <taxon>Mammalia</taxon>
        <taxon>Eutheria</taxon>
        <taxon>Euarchontoglires</taxon>
        <taxon>Primates</taxon>
        <taxon>Haplorrhini</taxon>
        <taxon>Platyrrhini</taxon>
        <taxon>Cebidae</taxon>
        <taxon>Callitrichinae</taxon>
        <taxon>Saguinus</taxon>
    </lineage>
</organism>
<keyword evidence="3" id="KW-1185">Reference proteome</keyword>
<evidence type="ECO:0000313" key="3">
    <source>
        <dbReference type="Proteomes" id="UP001266305"/>
    </source>
</evidence>
<reference evidence="2 3" key="1">
    <citation type="submission" date="2023-05" db="EMBL/GenBank/DDBJ databases">
        <title>B98-5 Cell Line De Novo Hybrid Assembly: An Optical Mapping Approach.</title>
        <authorList>
            <person name="Kananen K."/>
            <person name="Auerbach J.A."/>
            <person name="Kautto E."/>
            <person name="Blachly J.S."/>
        </authorList>
    </citation>
    <scope>NUCLEOTIDE SEQUENCE [LARGE SCALE GENOMIC DNA]</scope>
    <source>
        <strain evidence="2">B95-8</strain>
        <tissue evidence="2">Cell line</tissue>
    </source>
</reference>
<protein>
    <submittedName>
        <fullName evidence="2">Uncharacterized protein</fullName>
    </submittedName>
</protein>
<accession>A0ABQ9W6Z4</accession>
<dbReference type="SUPFAM" id="SSF101967">
    <property type="entry name" value="Adhesin YadA, collagen-binding domain"/>
    <property type="match status" value="1"/>
</dbReference>
<evidence type="ECO:0000313" key="2">
    <source>
        <dbReference type="EMBL" id="KAK2117395.1"/>
    </source>
</evidence>
<feature type="region of interest" description="Disordered" evidence="1">
    <location>
        <begin position="1"/>
        <end position="89"/>
    </location>
</feature>
<evidence type="ECO:0000256" key="1">
    <source>
        <dbReference type="SAM" id="MobiDB-lite"/>
    </source>
</evidence>
<feature type="compositionally biased region" description="Low complexity" evidence="1">
    <location>
        <begin position="18"/>
        <end position="31"/>
    </location>
</feature>
<proteinExistence type="predicted"/>
<feature type="compositionally biased region" description="Low complexity" evidence="1">
    <location>
        <begin position="45"/>
        <end position="89"/>
    </location>
</feature>
<dbReference type="Proteomes" id="UP001266305">
    <property type="component" value="Unassembled WGS sequence"/>
</dbReference>
<comment type="caution">
    <text evidence="2">The sequence shown here is derived from an EMBL/GenBank/DDBJ whole genome shotgun (WGS) entry which is preliminary data.</text>
</comment>
<gene>
    <name evidence="2" type="ORF">P7K49_004281</name>
</gene>
<dbReference type="EMBL" id="JASSZA010000002">
    <property type="protein sequence ID" value="KAK2117395.1"/>
    <property type="molecule type" value="Genomic_DNA"/>
</dbReference>
<sequence>MAATASPSRDLCRHLSRPQRAGPRGPQRGCPDATPLRGGSGGPGNMAAGPGNMAAGPGNMAAGPGNMAAGPGNMAAGPGNMAAGPGNVAAARGLRGGAVRSRGAWEGGLRTQAGSAASLGHGAVQIRVPRDRSVPTGRDLPSPDSGQRPSRPGR</sequence>
<feature type="region of interest" description="Disordered" evidence="1">
    <location>
        <begin position="112"/>
        <end position="154"/>
    </location>
</feature>
<name>A0ABQ9W6Z4_SAGOE</name>